<dbReference type="Proteomes" id="UP000263418">
    <property type="component" value="Chromosome 2"/>
</dbReference>
<name>A0AAN1UDG4_VIBVL</name>
<evidence type="ECO:0000313" key="1">
    <source>
        <dbReference type="EMBL" id="AXX61524.1"/>
    </source>
</evidence>
<sequence>MAIATKKRKRQSILLPAIDHSNYLSLRLIGLITRDSTFFIRADKVCAHFLLRIEL</sequence>
<dbReference type="AlphaFoldDB" id="A0AAN1UDG4"/>
<protein>
    <submittedName>
        <fullName evidence="1">Uncharacterized protein</fullName>
    </submittedName>
</protein>
<gene>
    <name evidence="1" type="ORF">FORC53_3185</name>
</gene>
<accession>A0AAN1UDG4</accession>
<proteinExistence type="predicted"/>
<dbReference type="EMBL" id="CP019291">
    <property type="protein sequence ID" value="AXX61524.1"/>
    <property type="molecule type" value="Genomic_DNA"/>
</dbReference>
<organism evidence="1 2">
    <name type="scientific">Vibrio vulnificus</name>
    <dbReference type="NCBI Taxonomy" id="672"/>
    <lineage>
        <taxon>Bacteria</taxon>
        <taxon>Pseudomonadati</taxon>
        <taxon>Pseudomonadota</taxon>
        <taxon>Gammaproteobacteria</taxon>
        <taxon>Vibrionales</taxon>
        <taxon>Vibrionaceae</taxon>
        <taxon>Vibrio</taxon>
    </lineage>
</organism>
<reference evidence="1 2" key="1">
    <citation type="submission" date="2017-01" db="EMBL/GenBank/DDBJ databases">
        <title>Complete Genome Sequence of Vibrio vulnificus FORC_053.</title>
        <authorList>
            <consortium name="Food-borne Pathogen Omics Research Center"/>
            <person name="Chung H.Y."/>
            <person name="Na E.J."/>
            <person name="Song J.S."/>
            <person name="Kim H."/>
            <person name="Lee J.-H."/>
            <person name="Ryu S."/>
            <person name="Choi S.H."/>
        </authorList>
    </citation>
    <scope>NUCLEOTIDE SEQUENCE [LARGE SCALE GENOMIC DNA]</scope>
    <source>
        <strain evidence="1 2">FORC_053</strain>
    </source>
</reference>
<evidence type="ECO:0000313" key="2">
    <source>
        <dbReference type="Proteomes" id="UP000263418"/>
    </source>
</evidence>